<dbReference type="OrthoDB" id="2588098at2759"/>
<dbReference type="PANTHER" id="PTHR39465:SF1">
    <property type="entry name" value="DNA LIGASE D 3'-PHOSPHOESTERASE DOMAIN-CONTAINING PROTEIN"/>
    <property type="match status" value="1"/>
</dbReference>
<evidence type="ECO:0000313" key="4">
    <source>
        <dbReference type="Proteomes" id="UP000289152"/>
    </source>
</evidence>
<sequence length="323" mass="36690">MWVLHQVKQRKRISQTSSSSQTSPQKGRTPEHVNQPGSSDTPETLANPNPNWGETQSLKETPWDFSEEDLGRFPALRKRNFWCIQRHQARALHYDLRMQLDGSTVSWAIPKGLLGISKNGESNRLAVETTLHPISYTVFEGSDGRMLPSGHRGGTLLWDIGYYEIGYADDIDSEDELPRKRRRVEDRESEDPLGKYEENKFREAYNKPGNSRKAKSIHFTLKGGKKMTNHSYILIHQPDSRLGSSYKAGGKEKKTWFVRLPRGVEGYPWGEGGEEGKEFGRSVKSGLTLRQVCRQKPAGMGLWQAELSTFKGWQDVDELQGVV</sequence>
<dbReference type="EMBL" id="SDIL01000004">
    <property type="protein sequence ID" value="RXK42052.1"/>
    <property type="molecule type" value="Genomic_DNA"/>
</dbReference>
<name>A0A4Q1BVI0_TREME</name>
<reference evidence="3 4" key="1">
    <citation type="submission" date="2016-06" db="EMBL/GenBank/DDBJ databases">
        <title>Evolution of pathogenesis and genome organization in the Tremellales.</title>
        <authorList>
            <person name="Cuomo C."/>
            <person name="Litvintseva A."/>
            <person name="Heitman J."/>
            <person name="Chen Y."/>
            <person name="Sun S."/>
            <person name="Springer D."/>
            <person name="Dromer F."/>
            <person name="Young S."/>
            <person name="Zeng Q."/>
            <person name="Chapman S."/>
            <person name="Gujja S."/>
            <person name="Saif S."/>
            <person name="Birren B."/>
        </authorList>
    </citation>
    <scope>NUCLEOTIDE SEQUENCE [LARGE SCALE GENOMIC DNA]</scope>
    <source>
        <strain evidence="3 4">ATCC 28783</strain>
    </source>
</reference>
<evidence type="ECO:0000256" key="1">
    <source>
        <dbReference type="SAM" id="MobiDB-lite"/>
    </source>
</evidence>
<dbReference type="GO" id="GO:0016874">
    <property type="term" value="F:ligase activity"/>
    <property type="evidence" value="ECO:0007669"/>
    <property type="project" value="UniProtKB-KW"/>
</dbReference>
<feature type="domain" description="DNA ligase D 3'-phosphoesterase" evidence="2">
    <location>
        <begin position="85"/>
        <end position="226"/>
    </location>
</feature>
<dbReference type="Proteomes" id="UP000289152">
    <property type="component" value="Unassembled WGS sequence"/>
</dbReference>
<evidence type="ECO:0000313" key="3">
    <source>
        <dbReference type="EMBL" id="RXK42052.1"/>
    </source>
</evidence>
<accession>A0A4Q1BVI0</accession>
<dbReference type="Pfam" id="PF13298">
    <property type="entry name" value="LigD_N"/>
    <property type="match status" value="1"/>
</dbReference>
<evidence type="ECO:0000259" key="2">
    <source>
        <dbReference type="Pfam" id="PF13298"/>
    </source>
</evidence>
<feature type="compositionally biased region" description="Low complexity" evidence="1">
    <location>
        <begin position="14"/>
        <end position="23"/>
    </location>
</feature>
<dbReference type="InParanoid" id="A0A4Q1BVI0"/>
<keyword evidence="3" id="KW-0436">Ligase</keyword>
<feature type="region of interest" description="Disordered" evidence="1">
    <location>
        <begin position="1"/>
        <end position="63"/>
    </location>
</feature>
<dbReference type="InterPro" id="IPR014144">
    <property type="entry name" value="LigD_PE_domain"/>
</dbReference>
<proteinExistence type="predicted"/>
<dbReference type="PANTHER" id="PTHR39465">
    <property type="entry name" value="DNA LIGASE D, 3'-PHOSPHOESTERASE DOMAIN"/>
    <property type="match status" value="1"/>
</dbReference>
<protein>
    <submittedName>
        <fullName evidence="3">DNA ligase D, 3'-phosphoesterase domain-containing protein</fullName>
    </submittedName>
</protein>
<organism evidence="3 4">
    <name type="scientific">Tremella mesenterica</name>
    <name type="common">Jelly fungus</name>
    <dbReference type="NCBI Taxonomy" id="5217"/>
    <lineage>
        <taxon>Eukaryota</taxon>
        <taxon>Fungi</taxon>
        <taxon>Dikarya</taxon>
        <taxon>Basidiomycota</taxon>
        <taxon>Agaricomycotina</taxon>
        <taxon>Tremellomycetes</taxon>
        <taxon>Tremellales</taxon>
        <taxon>Tremellaceae</taxon>
        <taxon>Tremella</taxon>
    </lineage>
</organism>
<dbReference type="AlphaFoldDB" id="A0A4Q1BVI0"/>
<feature type="compositionally biased region" description="Polar residues" evidence="1">
    <location>
        <begin position="35"/>
        <end position="59"/>
    </location>
</feature>
<keyword evidence="4" id="KW-1185">Reference proteome</keyword>
<gene>
    <name evidence="3" type="ORF">M231_00774</name>
</gene>
<comment type="caution">
    <text evidence="3">The sequence shown here is derived from an EMBL/GenBank/DDBJ whole genome shotgun (WGS) entry which is preliminary data.</text>
</comment>